<reference evidence="1" key="1">
    <citation type="submission" date="2018-04" db="EMBL/GenBank/DDBJ databases">
        <title>Transcriptome of Schizaphis graminum biotype I.</title>
        <authorList>
            <person name="Scully E.D."/>
            <person name="Geib S.M."/>
            <person name="Palmer N.A."/>
            <person name="Koch K."/>
            <person name="Bradshaw J."/>
            <person name="Heng-Moss T."/>
            <person name="Sarath G."/>
        </authorList>
    </citation>
    <scope>NUCLEOTIDE SEQUENCE</scope>
</reference>
<organism evidence="1">
    <name type="scientific">Schizaphis graminum</name>
    <name type="common">Green bug aphid</name>
    <dbReference type="NCBI Taxonomy" id="13262"/>
    <lineage>
        <taxon>Eukaryota</taxon>
        <taxon>Metazoa</taxon>
        <taxon>Ecdysozoa</taxon>
        <taxon>Arthropoda</taxon>
        <taxon>Hexapoda</taxon>
        <taxon>Insecta</taxon>
        <taxon>Pterygota</taxon>
        <taxon>Neoptera</taxon>
        <taxon>Paraneoptera</taxon>
        <taxon>Hemiptera</taxon>
        <taxon>Sternorrhyncha</taxon>
        <taxon>Aphidomorpha</taxon>
        <taxon>Aphidoidea</taxon>
        <taxon>Aphididae</taxon>
        <taxon>Aphidini</taxon>
        <taxon>Schizaphis</taxon>
    </lineage>
</organism>
<accession>A0A2S2PC61</accession>
<name>A0A2S2PC61_SCHGA</name>
<dbReference type="AlphaFoldDB" id="A0A2S2PC61"/>
<evidence type="ECO:0000313" key="1">
    <source>
        <dbReference type="EMBL" id="MBY27051.1"/>
    </source>
</evidence>
<protein>
    <submittedName>
        <fullName evidence="1">Uncharacterized protein</fullName>
    </submittedName>
</protein>
<gene>
    <name evidence="1" type="ORF">g.53649</name>
</gene>
<dbReference type="InterPro" id="IPR008949">
    <property type="entry name" value="Isoprenoid_synthase_dom_sf"/>
</dbReference>
<sequence>MARNIVYDSESWGRCYFLTAFMDDKNEDVRVFCVEKKPKSMGKIKLRRYAILMIQLANKHHLESMGAINRLPREIRGTILASTEVYRDGIIDAIQSSSKFPYKAKLTTYNKLMILFKTLYIESMQYVV</sequence>
<dbReference type="EMBL" id="GGMR01014432">
    <property type="protein sequence ID" value="MBY27051.1"/>
    <property type="molecule type" value="Transcribed_RNA"/>
</dbReference>
<dbReference type="Gene3D" id="1.10.600.10">
    <property type="entry name" value="Farnesyl Diphosphate Synthase"/>
    <property type="match status" value="1"/>
</dbReference>
<proteinExistence type="predicted"/>
<dbReference type="SUPFAM" id="SSF48576">
    <property type="entry name" value="Terpenoid synthases"/>
    <property type="match status" value="1"/>
</dbReference>